<keyword evidence="3" id="KW-1185">Reference proteome</keyword>
<name>A0A4R9LX65_9LEPT</name>
<evidence type="ECO:0000259" key="1">
    <source>
        <dbReference type="Pfam" id="PF04101"/>
    </source>
</evidence>
<dbReference type="InterPro" id="IPR007235">
    <property type="entry name" value="Glyco_trans_28_C"/>
</dbReference>
<evidence type="ECO:0000313" key="2">
    <source>
        <dbReference type="EMBL" id="TGN18262.1"/>
    </source>
</evidence>
<dbReference type="OrthoDB" id="339681at2"/>
<dbReference type="AlphaFoldDB" id="A0A4R9LX65"/>
<accession>A0A4R9LX65</accession>
<comment type="caution">
    <text evidence="2">The sequence shown here is derived from an EMBL/GenBank/DDBJ whole genome shotgun (WGS) entry which is preliminary data.</text>
</comment>
<dbReference type="Pfam" id="PF04101">
    <property type="entry name" value="Glyco_tran_28_C"/>
    <property type="match status" value="1"/>
</dbReference>
<dbReference type="EMBL" id="RQHW01000047">
    <property type="protein sequence ID" value="TGN18262.1"/>
    <property type="molecule type" value="Genomic_DNA"/>
</dbReference>
<dbReference type="Gene3D" id="3.40.50.2000">
    <property type="entry name" value="Glycogen Phosphorylase B"/>
    <property type="match status" value="1"/>
</dbReference>
<protein>
    <submittedName>
        <fullName evidence="2">Glycosyl transferase family 28</fullName>
    </submittedName>
</protein>
<dbReference type="Gene3D" id="3.40.50.11190">
    <property type="match status" value="1"/>
</dbReference>
<dbReference type="PANTHER" id="PTHR21015:SF22">
    <property type="entry name" value="GLYCOSYLTRANSFERASE"/>
    <property type="match status" value="1"/>
</dbReference>
<feature type="domain" description="Glycosyl transferase family 28 C-terminal" evidence="1">
    <location>
        <begin position="167"/>
        <end position="297"/>
    </location>
</feature>
<organism evidence="2 3">
    <name type="scientific">Leptospira idonii</name>
    <dbReference type="NCBI Taxonomy" id="1193500"/>
    <lineage>
        <taxon>Bacteria</taxon>
        <taxon>Pseudomonadati</taxon>
        <taxon>Spirochaetota</taxon>
        <taxon>Spirochaetia</taxon>
        <taxon>Leptospirales</taxon>
        <taxon>Leptospiraceae</taxon>
        <taxon>Leptospira</taxon>
    </lineage>
</organism>
<sequence>MNLILFRVDGGTRADVAMGHIYRSCLIADQLRNKYRLVFVSLDHSDFSPGHNEINRRGYSLLLIKDKEEMNSLLDDLKPKFAVVDLYEYSRSELYPFFSRNIETLSFDHFDDSKEFSTFCINPVLLQGKGKYDGLNYTVIPSPLKPTKGQSIKKIFLSFGGFDFGGISKRVLSVLGNIPGEFQINLIVGSSFVKEEVSDLLLKDSRVQLFSNPDHFNEILANSDLAIVAGGLTFFQCLSEGLPSIVICQYQHQKETALEMSQDAFILLGTFDDVSDSEIESSIKKLLLNHTLREQLGKAASLLVDGNGLNRVIQLIESAVAK</sequence>
<keyword evidence="2" id="KW-0808">Transferase</keyword>
<evidence type="ECO:0000313" key="3">
    <source>
        <dbReference type="Proteomes" id="UP000298058"/>
    </source>
</evidence>
<dbReference type="Proteomes" id="UP000298058">
    <property type="component" value="Unassembled WGS sequence"/>
</dbReference>
<dbReference type="GO" id="GO:0016758">
    <property type="term" value="F:hexosyltransferase activity"/>
    <property type="evidence" value="ECO:0007669"/>
    <property type="project" value="InterPro"/>
</dbReference>
<dbReference type="PANTHER" id="PTHR21015">
    <property type="entry name" value="UDP-N-ACETYLGLUCOSAMINE--N-ACETYLMURAMYL-(PENTAPEPTIDE) PYROPHOSPHORYL-UNDECAPRENOL N-ACETYLGLUCOSAMINE TRANSFERASE 1"/>
    <property type="match status" value="1"/>
</dbReference>
<dbReference type="SUPFAM" id="SSF53756">
    <property type="entry name" value="UDP-Glycosyltransferase/glycogen phosphorylase"/>
    <property type="match status" value="1"/>
</dbReference>
<gene>
    <name evidence="2" type="ORF">EHS15_12695</name>
</gene>
<proteinExistence type="predicted"/>
<reference evidence="2" key="1">
    <citation type="journal article" date="2019" name="PLoS Negl. Trop. Dis.">
        <title>Revisiting the worldwide diversity of Leptospira species in the environment.</title>
        <authorList>
            <person name="Vincent A.T."/>
            <person name="Schiettekatte O."/>
            <person name="Bourhy P."/>
            <person name="Veyrier F.J."/>
            <person name="Picardeau M."/>
        </authorList>
    </citation>
    <scope>NUCLEOTIDE SEQUENCE [LARGE SCALE GENOMIC DNA]</scope>
    <source>
        <strain evidence="2">201300427</strain>
    </source>
</reference>